<feature type="transmembrane region" description="Helical" evidence="1">
    <location>
        <begin position="56"/>
        <end position="76"/>
    </location>
</feature>
<gene>
    <name evidence="2" type="ORF">EV386_1376</name>
</gene>
<organism evidence="2 3">
    <name type="scientific">Xylanimonas ulmi</name>
    <dbReference type="NCBI Taxonomy" id="228973"/>
    <lineage>
        <taxon>Bacteria</taxon>
        <taxon>Bacillati</taxon>
        <taxon>Actinomycetota</taxon>
        <taxon>Actinomycetes</taxon>
        <taxon>Micrococcales</taxon>
        <taxon>Promicromonosporaceae</taxon>
        <taxon>Xylanimonas</taxon>
    </lineage>
</organism>
<accession>A0A4Q7M3L7</accession>
<feature type="transmembrane region" description="Helical" evidence="1">
    <location>
        <begin position="106"/>
        <end position="128"/>
    </location>
</feature>
<evidence type="ECO:0000256" key="1">
    <source>
        <dbReference type="SAM" id="Phobius"/>
    </source>
</evidence>
<comment type="caution">
    <text evidence="2">The sequence shown here is derived from an EMBL/GenBank/DDBJ whole genome shotgun (WGS) entry which is preliminary data.</text>
</comment>
<feature type="transmembrane region" description="Helical" evidence="1">
    <location>
        <begin position="83"/>
        <end position="100"/>
    </location>
</feature>
<dbReference type="PIRSF" id="PIRSF010219">
    <property type="entry name" value="UCP010219"/>
    <property type="match status" value="1"/>
</dbReference>
<keyword evidence="3" id="KW-1185">Reference proteome</keyword>
<name>A0A4Q7M3L7_9MICO</name>
<keyword evidence="1" id="KW-0812">Transmembrane</keyword>
<dbReference type="EMBL" id="SGWX01000001">
    <property type="protein sequence ID" value="RZS61088.1"/>
    <property type="molecule type" value="Genomic_DNA"/>
</dbReference>
<protein>
    <submittedName>
        <fullName evidence="2">Uncharacterized protein DUF3159</fullName>
    </submittedName>
</protein>
<dbReference type="InterPro" id="IPR016566">
    <property type="entry name" value="UCP010219"/>
</dbReference>
<feature type="transmembrane region" description="Helical" evidence="1">
    <location>
        <begin position="211"/>
        <end position="229"/>
    </location>
</feature>
<sequence>MSAREQPATPPARRGLQAVTGETFSFADAVGGVRGVVETVLPGTLFVVVYVASRDLGWSLAAAAVSGLVAVAVRLAQRTPVTQALGGLAGIAVGVIWAWRSGEAGNFFAIGLWTNAAYLVLVLASILARWPAVGLVVEALRAGLTAERAREQSAEGANPFAGMTAWRADRALVRRYTVATWLWVGMFALRLAVQVPLYLDDSVGWLGTARLVLGVPLWGLVLWLTWAVVRGAHPHALAPEQPAEAR</sequence>
<evidence type="ECO:0000313" key="3">
    <source>
        <dbReference type="Proteomes" id="UP000293852"/>
    </source>
</evidence>
<keyword evidence="1" id="KW-0472">Membrane</keyword>
<feature type="transmembrane region" description="Helical" evidence="1">
    <location>
        <begin position="176"/>
        <end position="199"/>
    </location>
</feature>
<dbReference type="Pfam" id="PF11361">
    <property type="entry name" value="DUF3159"/>
    <property type="match status" value="1"/>
</dbReference>
<dbReference type="Proteomes" id="UP000293852">
    <property type="component" value="Unassembled WGS sequence"/>
</dbReference>
<reference evidence="2 3" key="1">
    <citation type="submission" date="2019-02" db="EMBL/GenBank/DDBJ databases">
        <title>Sequencing the genomes of 1000 actinobacteria strains.</title>
        <authorList>
            <person name="Klenk H.-P."/>
        </authorList>
    </citation>
    <scope>NUCLEOTIDE SEQUENCE [LARGE SCALE GENOMIC DNA]</scope>
    <source>
        <strain evidence="2 3">DSM 16932</strain>
    </source>
</reference>
<proteinExistence type="predicted"/>
<keyword evidence="1" id="KW-1133">Transmembrane helix</keyword>
<dbReference type="RefSeq" id="WP_242607857.1">
    <property type="nucleotide sequence ID" value="NZ_SGWX01000001.1"/>
</dbReference>
<dbReference type="AlphaFoldDB" id="A0A4Q7M3L7"/>
<evidence type="ECO:0000313" key="2">
    <source>
        <dbReference type="EMBL" id="RZS61088.1"/>
    </source>
</evidence>